<comment type="caution">
    <text evidence="3">The sequence shown here is derived from an EMBL/GenBank/DDBJ whole genome shotgun (WGS) entry which is preliminary data.</text>
</comment>
<dbReference type="InterPro" id="IPR056293">
    <property type="entry name" value="PH_CERLI1"/>
</dbReference>
<sequence length="467" mass="53840">MWSLINPFRYKSTTVFEDAAEGLVCCAALGGTLYFFRKHIPHPTEFPPIGWLALRFGCHHHEKFNLLLDIHECTDLPQPGKYLIKLTCGRSEAQTKTAVTKDLQTSWISRSTTNSSEICIFSQKVLVHVRQRDEFLLLELVNSGRISNSLIGTCKIRIGDLIDTKFPKKVTYSFQKEYKNVAKMSVSFYKLSPNMVIEETTPLLFQAMINTQTDADIKGHSISIDFANMSEKDQLTFFSKVLQGNLYCFESEGIDKAQMYYFRAVESLPNRWEWDYWISEGEYLKGGSKLGGYLFLAISIVLPDKSDRNKFYIKYHDLSGAHDLFFRTVDRDRDIWSEGLYEFIDRLRSYLNHTKEENAIPNLDIQNTSFAEAKEPNIYRDPSRVNLENEAIYSANDQADESPHKDLRSPTRTRGRSIKPTLQKVPHNSYISELNPTPSSIKRMMREVSPPRKELDEVQPLLSSNKF</sequence>
<dbReference type="EMBL" id="LRBS01000067">
    <property type="protein sequence ID" value="OII76220.1"/>
    <property type="molecule type" value="Genomic_DNA"/>
</dbReference>
<proteinExistence type="predicted"/>
<evidence type="ECO:0000313" key="3">
    <source>
        <dbReference type="EMBL" id="OII76220.1"/>
    </source>
</evidence>
<evidence type="ECO:0000313" key="4">
    <source>
        <dbReference type="Proteomes" id="UP000186804"/>
    </source>
</evidence>
<dbReference type="Proteomes" id="UP000186804">
    <property type="component" value="Unassembled WGS sequence"/>
</dbReference>
<accession>A0A1J4MT75</accession>
<protein>
    <recommendedName>
        <fullName evidence="2">CERLI1-like PH domain-containing protein</fullName>
    </recommendedName>
</protein>
<dbReference type="GeneID" id="92364803"/>
<gene>
    <name evidence="3" type="ORF">cand_006180</name>
</gene>
<evidence type="ECO:0000256" key="1">
    <source>
        <dbReference type="SAM" id="MobiDB-lite"/>
    </source>
</evidence>
<organism evidence="3 4">
    <name type="scientific">Cryptosporidium andersoni</name>
    <dbReference type="NCBI Taxonomy" id="117008"/>
    <lineage>
        <taxon>Eukaryota</taxon>
        <taxon>Sar</taxon>
        <taxon>Alveolata</taxon>
        <taxon>Apicomplexa</taxon>
        <taxon>Conoidasida</taxon>
        <taxon>Coccidia</taxon>
        <taxon>Eucoccidiorida</taxon>
        <taxon>Eimeriorina</taxon>
        <taxon>Cryptosporidiidae</taxon>
        <taxon>Cryptosporidium</taxon>
    </lineage>
</organism>
<feature type="region of interest" description="Disordered" evidence="1">
    <location>
        <begin position="393"/>
        <end position="418"/>
    </location>
</feature>
<feature type="domain" description="CERLI1-like PH" evidence="2">
    <location>
        <begin position="243"/>
        <end position="353"/>
    </location>
</feature>
<reference evidence="3 4" key="1">
    <citation type="submission" date="2016-10" db="EMBL/GenBank/DDBJ databases">
        <title>Reductive evolution of mitochondrial metabolism and differential evolution of invasion-related proteins in Cryptosporidium.</title>
        <authorList>
            <person name="Liu S."/>
            <person name="Roellig D.M."/>
            <person name="Guo Y."/>
            <person name="Li N."/>
            <person name="Frace M.A."/>
            <person name="Tang K."/>
            <person name="Zhang L."/>
            <person name="Feng Y."/>
            <person name="Xiao L."/>
        </authorList>
    </citation>
    <scope>NUCLEOTIDE SEQUENCE [LARGE SCALE GENOMIC DNA]</scope>
    <source>
        <strain evidence="3">30847</strain>
    </source>
</reference>
<feature type="compositionally biased region" description="Basic and acidic residues" evidence="1">
    <location>
        <begin position="444"/>
        <end position="456"/>
    </location>
</feature>
<dbReference type="RefSeq" id="XP_067068066.1">
    <property type="nucleotide sequence ID" value="XM_067210859.1"/>
</dbReference>
<evidence type="ECO:0000259" key="2">
    <source>
        <dbReference type="Pfam" id="PF23634"/>
    </source>
</evidence>
<dbReference type="VEuPathDB" id="CryptoDB:cand_006180"/>
<dbReference type="OrthoDB" id="359169at2759"/>
<dbReference type="AlphaFoldDB" id="A0A1J4MT75"/>
<feature type="region of interest" description="Disordered" evidence="1">
    <location>
        <begin position="435"/>
        <end position="467"/>
    </location>
</feature>
<dbReference type="Pfam" id="PF23634">
    <property type="entry name" value="PH_CERLI1"/>
    <property type="match status" value="1"/>
</dbReference>
<name>A0A1J4MT75_9CRYT</name>
<keyword evidence="4" id="KW-1185">Reference proteome</keyword>